<evidence type="ECO:0000313" key="1">
    <source>
        <dbReference type="EMBL" id="KKP66674.1"/>
    </source>
</evidence>
<evidence type="ECO:0000313" key="2">
    <source>
        <dbReference type="Proteomes" id="UP000034127"/>
    </source>
</evidence>
<dbReference type="EMBL" id="LBPX01000029">
    <property type="protein sequence ID" value="KKP66674.1"/>
    <property type="molecule type" value="Genomic_DNA"/>
</dbReference>
<proteinExistence type="predicted"/>
<organism evidence="1 2">
    <name type="scientific">Candidatus Roizmanbacteria bacterium GW2011_GWC2_35_12</name>
    <dbReference type="NCBI Taxonomy" id="1618485"/>
    <lineage>
        <taxon>Bacteria</taxon>
        <taxon>Candidatus Roizmaniibacteriota</taxon>
    </lineage>
</organism>
<sequence length="73" mass="8510">MIIEKNLGFAGGVNSVGLKDEVNTEWMLILNNDIEFDEVEQVHKVYKVRKVHKENTIDYLIKFAESNKLDRVM</sequence>
<accession>A0A0G0BBH8</accession>
<comment type="caution">
    <text evidence="1">The sequence shown here is derived from an EMBL/GenBank/DDBJ whole genome shotgun (WGS) entry which is preliminary data.</text>
</comment>
<gene>
    <name evidence="1" type="ORF">UR63_C0029G0012</name>
</gene>
<dbReference type="Proteomes" id="UP000034127">
    <property type="component" value="Unassembled WGS sequence"/>
</dbReference>
<protein>
    <submittedName>
        <fullName evidence="1">Uncharacterized protein</fullName>
    </submittedName>
</protein>
<reference evidence="1 2" key="1">
    <citation type="journal article" date="2015" name="Nature">
        <title>rRNA introns, odd ribosomes, and small enigmatic genomes across a large radiation of phyla.</title>
        <authorList>
            <person name="Brown C.T."/>
            <person name="Hug L.A."/>
            <person name="Thomas B.C."/>
            <person name="Sharon I."/>
            <person name="Castelle C.J."/>
            <person name="Singh A."/>
            <person name="Wilkins M.J."/>
            <person name="Williams K.H."/>
            <person name="Banfield J.F."/>
        </authorList>
    </citation>
    <scope>NUCLEOTIDE SEQUENCE [LARGE SCALE GENOMIC DNA]</scope>
</reference>
<name>A0A0G0BBH8_9BACT</name>
<dbReference type="AlphaFoldDB" id="A0A0G0BBH8"/>